<evidence type="ECO:0000313" key="2">
    <source>
        <dbReference type="Proteomes" id="UP000193978"/>
    </source>
</evidence>
<evidence type="ECO:0008006" key="3">
    <source>
        <dbReference type="Google" id="ProtNLM"/>
    </source>
</evidence>
<name>A0A1W6MXA1_9HYPH</name>
<dbReference type="STRING" id="655015.B1812_15250"/>
<gene>
    <name evidence="1" type="ORF">B1812_15250</name>
</gene>
<dbReference type="InterPro" id="IPR012902">
    <property type="entry name" value="N_methyl_site"/>
</dbReference>
<reference evidence="1 2" key="1">
    <citation type="submission" date="2017-02" db="EMBL/GenBank/DDBJ databases">
        <authorList>
            <person name="Peterson S.W."/>
        </authorList>
    </citation>
    <scope>NUCLEOTIDE SEQUENCE [LARGE SCALE GENOMIC DNA]</scope>
    <source>
        <strain evidence="1 2">S285</strain>
    </source>
</reference>
<sequence>MRRLLIRRRGGFTLIETLAAFAVLALAMSQLMATLSGGARNESRADFLLRASREGQSQLDAVGIEGPIAQGETTGAYDDGLLWNLRIDPYVTIKSLTGTGEVASFWLRLTIRRPGSQEGARESLTLTTLKIISTREALK</sequence>
<keyword evidence="2" id="KW-1185">Reference proteome</keyword>
<dbReference type="EMBL" id="CP019948">
    <property type="protein sequence ID" value="ARN82218.1"/>
    <property type="molecule type" value="Genomic_DNA"/>
</dbReference>
<accession>A0A1W6MXA1</accession>
<dbReference type="KEGG" id="mbry:B1812_15250"/>
<dbReference type="RefSeq" id="WP_245299938.1">
    <property type="nucleotide sequence ID" value="NZ_AP027149.1"/>
</dbReference>
<proteinExistence type="predicted"/>
<dbReference type="AlphaFoldDB" id="A0A1W6MXA1"/>
<dbReference type="Pfam" id="PF07963">
    <property type="entry name" value="N_methyl"/>
    <property type="match status" value="1"/>
</dbReference>
<protein>
    <recommendedName>
        <fullName evidence="3">General secretion pathway protein GspI</fullName>
    </recommendedName>
</protein>
<organism evidence="1 2">
    <name type="scientific">Methylocystis bryophila</name>
    <dbReference type="NCBI Taxonomy" id="655015"/>
    <lineage>
        <taxon>Bacteria</taxon>
        <taxon>Pseudomonadati</taxon>
        <taxon>Pseudomonadota</taxon>
        <taxon>Alphaproteobacteria</taxon>
        <taxon>Hyphomicrobiales</taxon>
        <taxon>Methylocystaceae</taxon>
        <taxon>Methylocystis</taxon>
    </lineage>
</organism>
<dbReference type="Proteomes" id="UP000193978">
    <property type="component" value="Chromosome"/>
</dbReference>
<evidence type="ECO:0000313" key="1">
    <source>
        <dbReference type="EMBL" id="ARN82218.1"/>
    </source>
</evidence>